<gene>
    <name evidence="7" type="ORF">CSSPJE1EN1_LOCUS25053</name>
</gene>
<dbReference type="Pfam" id="PF00496">
    <property type="entry name" value="SBP_bac_5"/>
    <property type="match status" value="1"/>
</dbReference>
<protein>
    <recommendedName>
        <fullName evidence="6">Solute-binding protein family 5 domain-containing protein</fullName>
    </recommendedName>
</protein>
<dbReference type="InterPro" id="IPR039424">
    <property type="entry name" value="SBP_5"/>
</dbReference>
<feature type="domain" description="Solute-binding protein family 5" evidence="6">
    <location>
        <begin position="83"/>
        <end position="439"/>
    </location>
</feature>
<dbReference type="SUPFAM" id="SSF53850">
    <property type="entry name" value="Periplasmic binding protein-like II"/>
    <property type="match status" value="1"/>
</dbReference>
<dbReference type="CDD" id="cd08504">
    <property type="entry name" value="PBP2_OppA"/>
    <property type="match status" value="1"/>
</dbReference>
<evidence type="ECO:0000256" key="3">
    <source>
        <dbReference type="ARBA" id="ARBA00022448"/>
    </source>
</evidence>
<keyword evidence="8" id="KW-1185">Reference proteome</keyword>
<evidence type="ECO:0000256" key="2">
    <source>
        <dbReference type="ARBA" id="ARBA00005695"/>
    </source>
</evidence>
<evidence type="ECO:0000256" key="1">
    <source>
        <dbReference type="ARBA" id="ARBA00004196"/>
    </source>
</evidence>
<dbReference type="PANTHER" id="PTHR30290:SF10">
    <property type="entry name" value="PERIPLASMIC OLIGOPEPTIDE-BINDING PROTEIN-RELATED"/>
    <property type="match status" value="1"/>
</dbReference>
<feature type="chain" id="PRO_5045157741" description="Solute-binding protein family 5 domain-containing protein" evidence="5">
    <location>
        <begin position="28"/>
        <end position="524"/>
    </location>
</feature>
<dbReference type="Gene3D" id="3.90.76.10">
    <property type="entry name" value="Dipeptide-binding Protein, Domain 1"/>
    <property type="match status" value="1"/>
</dbReference>
<sequence>MAALVRKTPYLAFVLCCLFSCSYKNGGGNTSVSSGKNVLRVQLTTEPISLDPAEVEDGVGLRLITQLDEGLAGYDAQGHVLLQLAESFDVTQQGKHFEFKLKPGLKWSDGVSVQIQDFVFGIRRAIDPKAARHSADELKIIQSVKEENGRLVFDLKESTPYFLHILTLPSALPVREDVLNKNGGKWNVQNAPVTGPFQVANYDRGNHLLIERNPNYYGKQANLDGVDFLFIQDESTGLNLFDAGKLDVLTRVPVADVPRLRKTGLIHSDPYFATYFIGFNARKAPFQDPDFRRAFSAAIHRKELVEGLGTGDSPAHFWLPPGILGLDSYPASAATEVLPEILNASLKKVRGEIDKNPKLFDEAIAASFDSGARNSQIMEKIQNDILQELKLKISLTNLDWKSYVRSIQTDPTPIFRFGWQAAFADPMTFLNVFRSSSVNNYSGWKNVNYDRLVAEISKMVPSPERDQKIQDAQRILVETDAIIAPIFHYVQNHLVAKRVSGFQVNPFAVVSFKDIKLKGLEPPQ</sequence>
<name>A0ABP0V9U1_9BRYO</name>
<accession>A0ABP0V9U1</accession>
<dbReference type="Gene3D" id="3.10.105.10">
    <property type="entry name" value="Dipeptide-binding Protein, Domain 3"/>
    <property type="match status" value="1"/>
</dbReference>
<feature type="signal peptide" evidence="5">
    <location>
        <begin position="1"/>
        <end position="27"/>
    </location>
</feature>
<evidence type="ECO:0000313" key="7">
    <source>
        <dbReference type="EMBL" id="CAK9249675.1"/>
    </source>
</evidence>
<evidence type="ECO:0000313" key="8">
    <source>
        <dbReference type="Proteomes" id="UP001497444"/>
    </source>
</evidence>
<dbReference type="PANTHER" id="PTHR30290">
    <property type="entry name" value="PERIPLASMIC BINDING COMPONENT OF ABC TRANSPORTER"/>
    <property type="match status" value="1"/>
</dbReference>
<keyword evidence="4 5" id="KW-0732">Signal</keyword>
<evidence type="ECO:0000259" key="6">
    <source>
        <dbReference type="Pfam" id="PF00496"/>
    </source>
</evidence>
<dbReference type="Proteomes" id="UP001497444">
    <property type="component" value="Unassembled WGS sequence"/>
</dbReference>
<dbReference type="InterPro" id="IPR030678">
    <property type="entry name" value="Peptide/Ni-bd"/>
</dbReference>
<dbReference type="PIRSF" id="PIRSF002741">
    <property type="entry name" value="MppA"/>
    <property type="match status" value="1"/>
</dbReference>
<comment type="similarity">
    <text evidence="2">Belongs to the bacterial solute-binding protein 5 family.</text>
</comment>
<comment type="subcellular location">
    <subcellularLocation>
        <location evidence="1">Cell envelope</location>
    </subcellularLocation>
</comment>
<dbReference type="Gene3D" id="3.40.190.10">
    <property type="entry name" value="Periplasmic binding protein-like II"/>
    <property type="match status" value="1"/>
</dbReference>
<evidence type="ECO:0000256" key="5">
    <source>
        <dbReference type="SAM" id="SignalP"/>
    </source>
</evidence>
<dbReference type="EMBL" id="CAXAQS010000022">
    <property type="protein sequence ID" value="CAK9249675.1"/>
    <property type="molecule type" value="Genomic_DNA"/>
</dbReference>
<reference evidence="7" key="1">
    <citation type="submission" date="2024-02" db="EMBL/GenBank/DDBJ databases">
        <authorList>
            <consortium name="ELIXIR-Norway"/>
            <consortium name="Elixir Norway"/>
        </authorList>
    </citation>
    <scope>NUCLEOTIDE SEQUENCE</scope>
</reference>
<proteinExistence type="inferred from homology"/>
<evidence type="ECO:0000256" key="4">
    <source>
        <dbReference type="ARBA" id="ARBA00022729"/>
    </source>
</evidence>
<dbReference type="InterPro" id="IPR000914">
    <property type="entry name" value="SBP_5_dom"/>
</dbReference>
<comment type="caution">
    <text evidence="7">The sequence shown here is derived from an EMBL/GenBank/DDBJ whole genome shotgun (WGS) entry which is preliminary data.</text>
</comment>
<organism evidence="7 8">
    <name type="scientific">Sphagnum jensenii</name>
    <dbReference type="NCBI Taxonomy" id="128206"/>
    <lineage>
        <taxon>Eukaryota</taxon>
        <taxon>Viridiplantae</taxon>
        <taxon>Streptophyta</taxon>
        <taxon>Embryophyta</taxon>
        <taxon>Bryophyta</taxon>
        <taxon>Sphagnophytina</taxon>
        <taxon>Sphagnopsida</taxon>
        <taxon>Sphagnales</taxon>
        <taxon>Sphagnaceae</taxon>
        <taxon>Sphagnum</taxon>
    </lineage>
</organism>
<keyword evidence="3" id="KW-0813">Transport</keyword>